<evidence type="ECO:0000313" key="9">
    <source>
        <dbReference type="Proteomes" id="UP000230750"/>
    </source>
</evidence>
<feature type="region of interest" description="Disordered" evidence="6">
    <location>
        <begin position="47"/>
        <end position="87"/>
    </location>
</feature>
<dbReference type="InterPro" id="IPR021109">
    <property type="entry name" value="Peptidase_aspartic_dom_sf"/>
</dbReference>
<evidence type="ECO:0000313" key="8">
    <source>
        <dbReference type="EMBL" id="PIK51699.1"/>
    </source>
</evidence>
<dbReference type="InterPro" id="IPR036875">
    <property type="entry name" value="Znf_CCHC_sf"/>
</dbReference>
<keyword evidence="5" id="KW-0863">Zinc-finger</keyword>
<dbReference type="PANTHER" id="PTHR37984:SF5">
    <property type="entry name" value="PROTEIN NYNRIN-LIKE"/>
    <property type="match status" value="1"/>
</dbReference>
<comment type="caution">
    <text evidence="8">The sequence shown here is derived from an EMBL/GenBank/DDBJ whole genome shotgun (WGS) entry which is preliminary data.</text>
</comment>
<dbReference type="SUPFAM" id="SSF50630">
    <property type="entry name" value="Acid proteases"/>
    <property type="match status" value="1"/>
</dbReference>
<evidence type="ECO:0000256" key="6">
    <source>
        <dbReference type="SAM" id="MobiDB-lite"/>
    </source>
</evidence>
<reference evidence="8 9" key="1">
    <citation type="journal article" date="2017" name="PLoS Biol.">
        <title>The sea cucumber genome provides insights into morphological evolution and visceral regeneration.</title>
        <authorList>
            <person name="Zhang X."/>
            <person name="Sun L."/>
            <person name="Yuan J."/>
            <person name="Sun Y."/>
            <person name="Gao Y."/>
            <person name="Zhang L."/>
            <person name="Li S."/>
            <person name="Dai H."/>
            <person name="Hamel J.F."/>
            <person name="Liu C."/>
            <person name="Yu Y."/>
            <person name="Liu S."/>
            <person name="Lin W."/>
            <person name="Guo K."/>
            <person name="Jin S."/>
            <person name="Xu P."/>
            <person name="Storey K.B."/>
            <person name="Huan P."/>
            <person name="Zhang T."/>
            <person name="Zhou Y."/>
            <person name="Zhang J."/>
            <person name="Lin C."/>
            <person name="Li X."/>
            <person name="Xing L."/>
            <person name="Huo D."/>
            <person name="Sun M."/>
            <person name="Wang L."/>
            <person name="Mercier A."/>
            <person name="Li F."/>
            <person name="Yang H."/>
            <person name="Xiang J."/>
        </authorList>
    </citation>
    <scope>NUCLEOTIDE SEQUENCE [LARGE SCALE GENOMIC DNA]</scope>
    <source>
        <strain evidence="8">Shaxun</strain>
        <tissue evidence="8">Muscle</tissue>
    </source>
</reference>
<keyword evidence="2" id="KW-0548">Nucleotidyltransferase</keyword>
<dbReference type="Proteomes" id="UP000230750">
    <property type="component" value="Unassembled WGS sequence"/>
</dbReference>
<dbReference type="GO" id="GO:0003676">
    <property type="term" value="F:nucleic acid binding"/>
    <property type="evidence" value="ECO:0007669"/>
    <property type="project" value="InterPro"/>
</dbReference>
<dbReference type="PROSITE" id="PS50158">
    <property type="entry name" value="ZF_CCHC"/>
    <property type="match status" value="1"/>
</dbReference>
<dbReference type="Gene3D" id="2.40.70.10">
    <property type="entry name" value="Acid Proteases"/>
    <property type="match status" value="1"/>
</dbReference>
<evidence type="ECO:0000256" key="5">
    <source>
        <dbReference type="PROSITE-ProRule" id="PRU00047"/>
    </source>
</evidence>
<dbReference type="AlphaFoldDB" id="A0A2G8KUM0"/>
<feature type="compositionally biased region" description="Polar residues" evidence="6">
    <location>
        <begin position="47"/>
        <end position="62"/>
    </location>
</feature>
<evidence type="ECO:0000256" key="2">
    <source>
        <dbReference type="ARBA" id="ARBA00022695"/>
    </source>
</evidence>
<dbReference type="OrthoDB" id="6773263at2759"/>
<keyword evidence="9" id="KW-1185">Reference proteome</keyword>
<dbReference type="InterPro" id="IPR050951">
    <property type="entry name" value="Retrovirus_Pol_polyprotein"/>
</dbReference>
<dbReference type="SUPFAM" id="SSF56672">
    <property type="entry name" value="DNA/RNA polymerases"/>
    <property type="match status" value="1"/>
</dbReference>
<sequence length="417" mass="46350">MDLIAVDQMISSLRDESLRLKLLEQKWTSLVEISDFADNILVARVTSRNRQSQGSRSMSATTRPYFHTAGETTGQSQRPASSQASRIRRPATDLNNIRCYTCGNWGHFSYNCSNVSRDQNANVGINLVRISDKEVEERLFRVKASLEHSSEVTNVCKLDGAYFEAMLFGGKVLAYADSGAERSLISTLMVENCEVTPLSEPLCFKLLDDTPLVVTGKVSTSMTIAGETEEVELYVADIPCQVLLGRDLLRAFALVFDISESAYWSGKQSPCVKFPLVWIRKQTVVEGVSKPSKIQESQNLTQGDADSKHVHALRAVSGKLGYEKQVKGLVENFKEVFVDKPGYCGWLQHRIETGEAAPVKKRPYKLAPSKRANLKKQIHDMLEQDIIIPSVSEWCSPVVMVDKPDGTYDGSRLLSGS</sequence>
<organism evidence="8 9">
    <name type="scientific">Stichopus japonicus</name>
    <name type="common">Sea cucumber</name>
    <dbReference type="NCBI Taxonomy" id="307972"/>
    <lineage>
        <taxon>Eukaryota</taxon>
        <taxon>Metazoa</taxon>
        <taxon>Echinodermata</taxon>
        <taxon>Eleutherozoa</taxon>
        <taxon>Echinozoa</taxon>
        <taxon>Holothuroidea</taxon>
        <taxon>Aspidochirotacea</taxon>
        <taxon>Aspidochirotida</taxon>
        <taxon>Stichopodidae</taxon>
        <taxon>Apostichopus</taxon>
    </lineage>
</organism>
<evidence type="ECO:0000259" key="7">
    <source>
        <dbReference type="PROSITE" id="PS50158"/>
    </source>
</evidence>
<proteinExistence type="predicted"/>
<keyword evidence="4" id="KW-0378">Hydrolase</keyword>
<dbReference type="InterPro" id="IPR001878">
    <property type="entry name" value="Znf_CCHC"/>
</dbReference>
<keyword evidence="5" id="KW-0479">Metal-binding</keyword>
<keyword evidence="1" id="KW-0808">Transferase</keyword>
<dbReference type="GO" id="GO:0016779">
    <property type="term" value="F:nucleotidyltransferase activity"/>
    <property type="evidence" value="ECO:0007669"/>
    <property type="project" value="UniProtKB-KW"/>
</dbReference>
<name>A0A2G8KUM0_STIJA</name>
<keyword evidence="3" id="KW-0540">Nuclease</keyword>
<dbReference type="InterPro" id="IPR043502">
    <property type="entry name" value="DNA/RNA_pol_sf"/>
</dbReference>
<dbReference type="EMBL" id="MRZV01000360">
    <property type="protein sequence ID" value="PIK51699.1"/>
    <property type="molecule type" value="Genomic_DNA"/>
</dbReference>
<feature type="domain" description="CCHC-type" evidence="7">
    <location>
        <begin position="98"/>
        <end position="114"/>
    </location>
</feature>
<feature type="compositionally biased region" description="Low complexity" evidence="6">
    <location>
        <begin position="75"/>
        <end position="85"/>
    </location>
</feature>
<evidence type="ECO:0000256" key="3">
    <source>
        <dbReference type="ARBA" id="ARBA00022722"/>
    </source>
</evidence>
<dbReference type="Gene3D" id="3.10.10.10">
    <property type="entry name" value="HIV Type 1 Reverse Transcriptase, subunit A, domain 1"/>
    <property type="match status" value="1"/>
</dbReference>
<evidence type="ECO:0000256" key="1">
    <source>
        <dbReference type="ARBA" id="ARBA00022679"/>
    </source>
</evidence>
<dbReference type="PANTHER" id="PTHR37984">
    <property type="entry name" value="PROTEIN CBG26694"/>
    <property type="match status" value="1"/>
</dbReference>
<dbReference type="SUPFAM" id="SSF57756">
    <property type="entry name" value="Retrovirus zinc finger-like domains"/>
    <property type="match status" value="1"/>
</dbReference>
<keyword evidence="5" id="KW-0862">Zinc</keyword>
<evidence type="ECO:0000256" key="4">
    <source>
        <dbReference type="ARBA" id="ARBA00022759"/>
    </source>
</evidence>
<dbReference type="GO" id="GO:0004519">
    <property type="term" value="F:endonuclease activity"/>
    <property type="evidence" value="ECO:0007669"/>
    <property type="project" value="UniProtKB-KW"/>
</dbReference>
<keyword evidence="4" id="KW-0255">Endonuclease</keyword>
<accession>A0A2G8KUM0</accession>
<gene>
    <name evidence="8" type="ORF">BSL78_11419</name>
</gene>
<protein>
    <submittedName>
        <fullName evidence="8">Pol polyprotein</fullName>
    </submittedName>
</protein>
<dbReference type="GO" id="GO:0008270">
    <property type="term" value="F:zinc ion binding"/>
    <property type="evidence" value="ECO:0007669"/>
    <property type="project" value="UniProtKB-KW"/>
</dbReference>